<dbReference type="EMBL" id="JACGWM010000001">
    <property type="protein sequence ID" value="KAL0396277.1"/>
    <property type="molecule type" value="Genomic_DNA"/>
</dbReference>
<proteinExistence type="predicted"/>
<dbReference type="PANTHER" id="PTHR11439:SF491">
    <property type="entry name" value="INTEGRASE CATALYTIC DOMAIN-CONTAINING PROTEIN"/>
    <property type="match status" value="1"/>
</dbReference>
<protein>
    <submittedName>
        <fullName evidence="2">Copia protein</fullName>
    </submittedName>
</protein>
<comment type="caution">
    <text evidence="2">The sequence shown here is derived from an EMBL/GenBank/DDBJ whole genome shotgun (WGS) entry which is preliminary data.</text>
</comment>
<reference evidence="2" key="1">
    <citation type="submission" date="2020-06" db="EMBL/GenBank/DDBJ databases">
        <authorList>
            <person name="Li T."/>
            <person name="Hu X."/>
            <person name="Zhang T."/>
            <person name="Song X."/>
            <person name="Zhang H."/>
            <person name="Dai N."/>
            <person name="Sheng W."/>
            <person name="Hou X."/>
            <person name="Wei L."/>
        </authorList>
    </citation>
    <scope>NUCLEOTIDE SEQUENCE</scope>
    <source>
        <strain evidence="2">KEN8</strain>
        <tissue evidence="2">Leaf</tissue>
    </source>
</reference>
<name>A0AAW2SVU4_9LAMI</name>
<sequence>MACYLINRSPQASVGAMVAEEVWTGVKSYKFWDPVPRKMVISRDAVFDEQSMLQQHQDKMPKIGFLNTLQMELELHPVATKNRGSSHPTSGGSTTNEQQAYNLARDREVHALVASWICIYSRWMLKEYFNIVIWRNRFTWSSQTGSQPRHEHMVYHEIEDMAKVPYASVVDCLMYEMVCTRSDLAYVVSQICKYMSKLGRHHLEAVKCIFKYLMGIVGHGVIFGSQQNDPSVVGYVDSDYAVQSIVTLSTTEAEYITVGEAAKEALWLNRLA</sequence>
<dbReference type="AlphaFoldDB" id="A0AAW2SVU4"/>
<feature type="domain" description="Retroviral polymerase SH3-like" evidence="1">
    <location>
        <begin position="25"/>
        <end position="57"/>
    </location>
</feature>
<evidence type="ECO:0000313" key="2">
    <source>
        <dbReference type="EMBL" id="KAL0396277.1"/>
    </source>
</evidence>
<evidence type="ECO:0000259" key="1">
    <source>
        <dbReference type="Pfam" id="PF25597"/>
    </source>
</evidence>
<organism evidence="2">
    <name type="scientific">Sesamum calycinum</name>
    <dbReference type="NCBI Taxonomy" id="2727403"/>
    <lineage>
        <taxon>Eukaryota</taxon>
        <taxon>Viridiplantae</taxon>
        <taxon>Streptophyta</taxon>
        <taxon>Embryophyta</taxon>
        <taxon>Tracheophyta</taxon>
        <taxon>Spermatophyta</taxon>
        <taxon>Magnoliopsida</taxon>
        <taxon>eudicotyledons</taxon>
        <taxon>Gunneridae</taxon>
        <taxon>Pentapetalae</taxon>
        <taxon>asterids</taxon>
        <taxon>lamiids</taxon>
        <taxon>Lamiales</taxon>
        <taxon>Pedaliaceae</taxon>
        <taxon>Sesamum</taxon>
    </lineage>
</organism>
<gene>
    <name evidence="2" type="ORF">Scaly_0076100</name>
</gene>
<dbReference type="PANTHER" id="PTHR11439">
    <property type="entry name" value="GAG-POL-RELATED RETROTRANSPOSON"/>
    <property type="match status" value="1"/>
</dbReference>
<accession>A0AAW2SVU4</accession>
<dbReference type="InterPro" id="IPR057670">
    <property type="entry name" value="SH3_retrovirus"/>
</dbReference>
<reference evidence="2" key="2">
    <citation type="journal article" date="2024" name="Plant">
        <title>Genomic evolution and insights into agronomic trait innovations of Sesamum species.</title>
        <authorList>
            <person name="Miao H."/>
            <person name="Wang L."/>
            <person name="Qu L."/>
            <person name="Liu H."/>
            <person name="Sun Y."/>
            <person name="Le M."/>
            <person name="Wang Q."/>
            <person name="Wei S."/>
            <person name="Zheng Y."/>
            <person name="Lin W."/>
            <person name="Duan Y."/>
            <person name="Cao H."/>
            <person name="Xiong S."/>
            <person name="Wang X."/>
            <person name="Wei L."/>
            <person name="Li C."/>
            <person name="Ma Q."/>
            <person name="Ju M."/>
            <person name="Zhao R."/>
            <person name="Li G."/>
            <person name="Mu C."/>
            <person name="Tian Q."/>
            <person name="Mei H."/>
            <person name="Zhang T."/>
            <person name="Gao T."/>
            <person name="Zhang H."/>
        </authorList>
    </citation>
    <scope>NUCLEOTIDE SEQUENCE</scope>
    <source>
        <strain evidence="2">KEN8</strain>
    </source>
</reference>
<dbReference type="Pfam" id="PF25597">
    <property type="entry name" value="SH3_retrovirus"/>
    <property type="match status" value="1"/>
</dbReference>